<keyword evidence="6 7" id="KW-0472">Membrane</keyword>
<gene>
    <name evidence="8" type="ORF">OLMES_2687</name>
</gene>
<evidence type="ECO:0000256" key="7">
    <source>
        <dbReference type="SAM" id="Phobius"/>
    </source>
</evidence>
<dbReference type="PRINTS" id="PR00173">
    <property type="entry name" value="EDTRNSPORT"/>
</dbReference>
<evidence type="ECO:0000313" key="9">
    <source>
        <dbReference type="Proteomes" id="UP000196027"/>
    </source>
</evidence>
<keyword evidence="3" id="KW-1003">Cell membrane</keyword>
<dbReference type="SUPFAM" id="SSF118215">
    <property type="entry name" value="Proton glutamate symport protein"/>
    <property type="match status" value="1"/>
</dbReference>
<protein>
    <submittedName>
        <fullName evidence="8">Sodium:dicarboxylate symporter</fullName>
    </submittedName>
</protein>
<dbReference type="Pfam" id="PF00375">
    <property type="entry name" value="SDF"/>
    <property type="match status" value="1"/>
</dbReference>
<feature type="transmembrane region" description="Helical" evidence="7">
    <location>
        <begin position="365"/>
        <end position="389"/>
    </location>
</feature>
<dbReference type="InterPro" id="IPR036458">
    <property type="entry name" value="Na:dicarbo_symporter_sf"/>
</dbReference>
<keyword evidence="5 7" id="KW-1133">Transmembrane helix</keyword>
<dbReference type="PANTHER" id="PTHR42865:SF7">
    <property type="entry name" value="PROTON_GLUTAMATE-ASPARTATE SYMPORTER"/>
    <property type="match status" value="1"/>
</dbReference>
<feature type="transmembrane region" description="Helical" evidence="7">
    <location>
        <begin position="45"/>
        <end position="70"/>
    </location>
</feature>
<comment type="subcellular location">
    <subcellularLocation>
        <location evidence="1">Cell membrane</location>
        <topology evidence="1">Multi-pass membrane protein</topology>
    </subcellularLocation>
</comment>
<feature type="transmembrane region" description="Helical" evidence="7">
    <location>
        <begin position="82"/>
        <end position="104"/>
    </location>
</feature>
<dbReference type="OrthoDB" id="9766690at2"/>
<feature type="transmembrane region" description="Helical" evidence="7">
    <location>
        <begin position="234"/>
        <end position="255"/>
    </location>
</feature>
<proteinExistence type="predicted"/>
<sequence length="428" mass="44954">MKQILSSFGNLCLSPWAILVSIIIGTMIGVYQKELASQLAPFGEIFLSLIQMCVLPILITSVVSGLGRLLSAGEARHYVGKLILIIFAGLLMASIVGVFVGVLIQPGGTLDQNAQAVIGQQVFSNESTTESDSAESESMGLLGFIKQIIPTNIIHSISQEQTLSVLFFAICLGIAIGRQKGRNQDTLAFMDSLYDAFISIIEAIMYALPFGLLCLFAAQIASVGTEILTATFKLIAVIYAVALTLLISYSIIIWLRVGGSYFKSILALKDMLVIAMGTASSLAALPSALKGLERGLNRDKNTIDLIVPLGVPLNPPGSVFYFAVATIFLAQLYAVPLGAEQYIIIVLGSVLAGMASAGAPGVAAVSMIAIILVPLNLPVSVAVILLIAIDPIVDPILTAVNMHANCATAALVADEAEGKNTKSAEKGS</sequence>
<dbReference type="Proteomes" id="UP000196027">
    <property type="component" value="Chromosome"/>
</dbReference>
<dbReference type="GO" id="GO:0015293">
    <property type="term" value="F:symporter activity"/>
    <property type="evidence" value="ECO:0007669"/>
    <property type="project" value="UniProtKB-KW"/>
</dbReference>
<evidence type="ECO:0000256" key="1">
    <source>
        <dbReference type="ARBA" id="ARBA00004651"/>
    </source>
</evidence>
<feature type="transmembrane region" description="Helical" evidence="7">
    <location>
        <begin position="12"/>
        <end position="33"/>
    </location>
</feature>
<evidence type="ECO:0000256" key="2">
    <source>
        <dbReference type="ARBA" id="ARBA00022448"/>
    </source>
</evidence>
<feature type="transmembrane region" description="Helical" evidence="7">
    <location>
        <begin position="197"/>
        <end position="222"/>
    </location>
</feature>
<evidence type="ECO:0000256" key="3">
    <source>
        <dbReference type="ARBA" id="ARBA00022475"/>
    </source>
</evidence>
<dbReference type="PANTHER" id="PTHR42865">
    <property type="entry name" value="PROTON/GLUTAMATE-ASPARTATE SYMPORTER"/>
    <property type="match status" value="1"/>
</dbReference>
<evidence type="ECO:0000256" key="5">
    <source>
        <dbReference type="ARBA" id="ARBA00022989"/>
    </source>
</evidence>
<dbReference type="RefSeq" id="WP_087461701.1">
    <property type="nucleotide sequence ID" value="NZ_CP021425.1"/>
</dbReference>
<evidence type="ECO:0000256" key="4">
    <source>
        <dbReference type="ARBA" id="ARBA00022692"/>
    </source>
</evidence>
<dbReference type="KEGG" id="ome:OLMES_2687"/>
<organism evidence="8 9">
    <name type="scientific">Oleiphilus messinensis</name>
    <dbReference type="NCBI Taxonomy" id="141451"/>
    <lineage>
        <taxon>Bacteria</taxon>
        <taxon>Pseudomonadati</taxon>
        <taxon>Pseudomonadota</taxon>
        <taxon>Gammaproteobacteria</taxon>
        <taxon>Oceanospirillales</taxon>
        <taxon>Oleiphilaceae</taxon>
        <taxon>Oleiphilus</taxon>
    </lineage>
</organism>
<name>A0A1Y0I899_9GAMM</name>
<dbReference type="AlphaFoldDB" id="A0A1Y0I899"/>
<dbReference type="EMBL" id="CP021425">
    <property type="protein sequence ID" value="ARU56737.1"/>
    <property type="molecule type" value="Genomic_DNA"/>
</dbReference>
<dbReference type="Gene3D" id="1.10.3860.10">
    <property type="entry name" value="Sodium:dicarboxylate symporter"/>
    <property type="match status" value="1"/>
</dbReference>
<keyword evidence="4 7" id="KW-0812">Transmembrane</keyword>
<keyword evidence="9" id="KW-1185">Reference proteome</keyword>
<keyword evidence="2" id="KW-0813">Transport</keyword>
<evidence type="ECO:0000256" key="6">
    <source>
        <dbReference type="ARBA" id="ARBA00023136"/>
    </source>
</evidence>
<evidence type="ECO:0000313" key="8">
    <source>
        <dbReference type="EMBL" id="ARU56737.1"/>
    </source>
</evidence>
<reference evidence="8 9" key="1">
    <citation type="submission" date="2017-05" db="EMBL/GenBank/DDBJ databases">
        <title>Genomic insights into alkan degradation activity of Oleiphilus messinensis.</title>
        <authorList>
            <person name="Kozyavkin S.A."/>
            <person name="Slesarev A.I."/>
            <person name="Golyshin P.N."/>
            <person name="Korzhenkov A."/>
            <person name="Golyshina O.N."/>
            <person name="Toshchakov S.V."/>
        </authorList>
    </citation>
    <scope>NUCLEOTIDE SEQUENCE [LARGE SCALE GENOMIC DNA]</scope>
    <source>
        <strain evidence="8 9">ME102</strain>
    </source>
</reference>
<accession>A0A1Y0I899</accession>
<feature type="transmembrane region" description="Helical" evidence="7">
    <location>
        <begin position="267"/>
        <end position="289"/>
    </location>
</feature>
<dbReference type="InterPro" id="IPR001991">
    <property type="entry name" value="Na-dicarboxylate_symporter"/>
</dbReference>
<dbReference type="GO" id="GO:0005886">
    <property type="term" value="C:plasma membrane"/>
    <property type="evidence" value="ECO:0007669"/>
    <property type="project" value="UniProtKB-SubCell"/>
</dbReference>
<feature type="transmembrane region" description="Helical" evidence="7">
    <location>
        <begin position="342"/>
        <end position="359"/>
    </location>
</feature>